<dbReference type="GO" id="GO:0008941">
    <property type="term" value="F:nitric oxide dioxygenase NAD(P)H activity"/>
    <property type="evidence" value="ECO:0007669"/>
    <property type="project" value="UniProtKB-EC"/>
</dbReference>
<dbReference type="PRINTS" id="PR00371">
    <property type="entry name" value="FPNCR"/>
</dbReference>
<dbReference type="Pfam" id="PF00042">
    <property type="entry name" value="Globin"/>
    <property type="match status" value="1"/>
</dbReference>
<dbReference type="AlphaFoldDB" id="A0A3M8AFV0"/>
<evidence type="ECO:0000256" key="6">
    <source>
        <dbReference type="ARBA" id="ARBA00022857"/>
    </source>
</evidence>
<keyword evidence="16" id="KW-1185">Reference proteome</keyword>
<keyword evidence="11" id="KW-0813">Transport</keyword>
<dbReference type="SUPFAM" id="SSF52343">
    <property type="entry name" value="Ferredoxin reductase-like, C-terminal NADP-linked domain"/>
    <property type="match status" value="1"/>
</dbReference>
<comment type="similarity">
    <text evidence="11">Belongs to the globin family.</text>
</comment>
<comment type="catalytic activity">
    <reaction evidence="9">
        <text>2 nitric oxide + NADH + 2 O2 = 2 nitrate + NAD(+) + H(+)</text>
        <dbReference type="Rhea" id="RHEA:19469"/>
        <dbReference type="ChEBI" id="CHEBI:15378"/>
        <dbReference type="ChEBI" id="CHEBI:15379"/>
        <dbReference type="ChEBI" id="CHEBI:16480"/>
        <dbReference type="ChEBI" id="CHEBI:17632"/>
        <dbReference type="ChEBI" id="CHEBI:57540"/>
        <dbReference type="ChEBI" id="CHEBI:57945"/>
        <dbReference type="EC" id="1.14.12.17"/>
    </reaction>
</comment>
<dbReference type="PROSITE" id="PS51384">
    <property type="entry name" value="FAD_FR"/>
    <property type="match status" value="1"/>
</dbReference>
<dbReference type="InterPro" id="IPR001709">
    <property type="entry name" value="Flavoprot_Pyr_Nucl_cyt_Rdtase"/>
</dbReference>
<dbReference type="Pfam" id="PF00970">
    <property type="entry name" value="FAD_binding_6"/>
    <property type="match status" value="1"/>
</dbReference>
<dbReference type="PANTHER" id="PTHR47354:SF5">
    <property type="entry name" value="PROTEIN RFBI"/>
    <property type="match status" value="1"/>
</dbReference>
<keyword evidence="11" id="KW-0408">Iron</keyword>
<evidence type="ECO:0000259" key="13">
    <source>
        <dbReference type="PROSITE" id="PS01033"/>
    </source>
</evidence>
<evidence type="ECO:0000256" key="12">
    <source>
        <dbReference type="SAM" id="MobiDB-lite"/>
    </source>
</evidence>
<evidence type="ECO:0000256" key="5">
    <source>
        <dbReference type="ARBA" id="ARBA00022714"/>
    </source>
</evidence>
<comment type="similarity">
    <text evidence="3">In the C-terminal section; belongs to the flavoprotein pyridine nucleotide cytochrome reductase family.</text>
</comment>
<dbReference type="SUPFAM" id="SSF63380">
    <property type="entry name" value="Riboflavin synthase domain-like"/>
    <property type="match status" value="1"/>
</dbReference>
<evidence type="ECO:0000256" key="1">
    <source>
        <dbReference type="ARBA" id="ARBA00001970"/>
    </source>
</evidence>
<evidence type="ECO:0000313" key="16">
    <source>
        <dbReference type="Proteomes" id="UP000275048"/>
    </source>
</evidence>
<gene>
    <name evidence="15" type="ORF">EDM22_08335</name>
</gene>
<keyword evidence="6" id="KW-0521">NADP</keyword>
<dbReference type="PROSITE" id="PS01033">
    <property type="entry name" value="GLOBIN"/>
    <property type="match status" value="1"/>
</dbReference>
<dbReference type="InterPro" id="IPR008333">
    <property type="entry name" value="Cbr1-like_FAD-bd_dom"/>
</dbReference>
<keyword evidence="5" id="KW-0001">2Fe-2S</keyword>
<evidence type="ECO:0000259" key="14">
    <source>
        <dbReference type="PROSITE" id="PS51384"/>
    </source>
</evidence>
<dbReference type="Gene3D" id="3.40.50.80">
    <property type="entry name" value="Nucleotide-binding domain of ferredoxin-NADP reductase (FNR) module"/>
    <property type="match status" value="1"/>
</dbReference>
<accession>A0A3M8AFV0</accession>
<dbReference type="InterPro" id="IPR009050">
    <property type="entry name" value="Globin-like_sf"/>
</dbReference>
<dbReference type="InterPro" id="IPR050415">
    <property type="entry name" value="MRET"/>
</dbReference>
<evidence type="ECO:0000256" key="2">
    <source>
        <dbReference type="ARBA" id="ARBA00001974"/>
    </source>
</evidence>
<dbReference type="Pfam" id="PF00175">
    <property type="entry name" value="NAD_binding_1"/>
    <property type="match status" value="1"/>
</dbReference>
<evidence type="ECO:0000256" key="3">
    <source>
        <dbReference type="ARBA" id="ARBA00006401"/>
    </source>
</evidence>
<dbReference type="InterPro" id="IPR012292">
    <property type="entry name" value="Globin/Proto"/>
</dbReference>
<keyword evidence="11" id="KW-0561">Oxygen transport</keyword>
<dbReference type="OrthoDB" id="3213438at2"/>
<keyword evidence="11" id="KW-0349">Heme</keyword>
<dbReference type="EMBL" id="RHHB01000011">
    <property type="protein sequence ID" value="RNB50094.1"/>
    <property type="molecule type" value="Genomic_DNA"/>
</dbReference>
<comment type="catalytic activity">
    <reaction evidence="10">
        <text>2 nitric oxide + NADPH + 2 O2 = 2 nitrate + NADP(+) + H(+)</text>
        <dbReference type="Rhea" id="RHEA:19465"/>
        <dbReference type="ChEBI" id="CHEBI:15378"/>
        <dbReference type="ChEBI" id="CHEBI:15379"/>
        <dbReference type="ChEBI" id="CHEBI:16480"/>
        <dbReference type="ChEBI" id="CHEBI:17632"/>
        <dbReference type="ChEBI" id="CHEBI:57783"/>
        <dbReference type="ChEBI" id="CHEBI:58349"/>
        <dbReference type="EC" id="1.14.12.17"/>
    </reaction>
</comment>
<dbReference type="Gene3D" id="1.10.490.10">
    <property type="entry name" value="Globins"/>
    <property type="match status" value="1"/>
</dbReference>
<evidence type="ECO:0000256" key="10">
    <source>
        <dbReference type="ARBA" id="ARBA00049433"/>
    </source>
</evidence>
<keyword evidence="7" id="KW-0411">Iron-sulfur</keyword>
<dbReference type="PANTHER" id="PTHR47354">
    <property type="entry name" value="NADH OXIDOREDUCTASE HCR"/>
    <property type="match status" value="1"/>
</dbReference>
<protein>
    <recommendedName>
        <fullName evidence="4">nitric oxide dioxygenase</fullName>
        <ecNumber evidence="4">1.14.12.17</ecNumber>
    </recommendedName>
</protein>
<feature type="region of interest" description="Disordered" evidence="12">
    <location>
        <begin position="377"/>
        <end position="402"/>
    </location>
</feature>
<name>A0A3M8AFV0_9MICO</name>
<dbReference type="GO" id="GO:0005344">
    <property type="term" value="F:oxygen carrier activity"/>
    <property type="evidence" value="ECO:0007669"/>
    <property type="project" value="UniProtKB-KW"/>
</dbReference>
<dbReference type="GO" id="GO:0051537">
    <property type="term" value="F:2 iron, 2 sulfur cluster binding"/>
    <property type="evidence" value="ECO:0007669"/>
    <property type="project" value="UniProtKB-KW"/>
</dbReference>
<comment type="caution">
    <text evidence="15">The sequence shown here is derived from an EMBL/GenBank/DDBJ whole genome shotgun (WGS) entry which is preliminary data.</text>
</comment>
<dbReference type="RefSeq" id="WP_122936602.1">
    <property type="nucleotide sequence ID" value="NZ_JBHSNT010000060.1"/>
</dbReference>
<evidence type="ECO:0000256" key="11">
    <source>
        <dbReference type="RuleBase" id="RU000356"/>
    </source>
</evidence>
<dbReference type="GO" id="GO:0019825">
    <property type="term" value="F:oxygen binding"/>
    <property type="evidence" value="ECO:0007669"/>
    <property type="project" value="InterPro"/>
</dbReference>
<dbReference type="InterPro" id="IPR000971">
    <property type="entry name" value="Globin"/>
</dbReference>
<dbReference type="InterPro" id="IPR017927">
    <property type="entry name" value="FAD-bd_FR_type"/>
</dbReference>
<feature type="domain" description="Globin" evidence="13">
    <location>
        <begin position="1"/>
        <end position="131"/>
    </location>
</feature>
<evidence type="ECO:0000256" key="7">
    <source>
        <dbReference type="ARBA" id="ARBA00023014"/>
    </source>
</evidence>
<sequence length="402" mass="44113">MNTTALKETWAAAESLGDEVPLYFYSHLFLTHPELRSMFPVSMATQRDRLVGALGRIVSRVDQLDEVTAFIQQLGRDHRRFEVIAEHYDAVGVSLLATLKHFLGEGWTEELAADWAAAYGVIATVMVQAAEESERTSPASWAGQVLAIERRSLDIAVIQVRPDPALPFEPGQAMAVESPLRPRLWRYLSPANAPRSDGTLEFHVQLVPGGLWSGAMVRLLSVGETLRLGAPIGQELTLGQHERERDLLMVAGGAGLAPLRAHLERIDQHWQSTGTAPTVHLFHGARVPWNLYEGKLLRDLASRPWFTYTPVISGDPSFPGRKGLVGDVAAADAARPGLLALVCGSPDMVRHTVSRLRDAGMPSTDIRFEQFATLDEDSHAQHHHTQNPQPAPAAVERVGTRV</sequence>
<evidence type="ECO:0000256" key="8">
    <source>
        <dbReference type="ARBA" id="ARBA00023027"/>
    </source>
</evidence>
<comment type="cofactor">
    <cofactor evidence="1">
        <name>heme b</name>
        <dbReference type="ChEBI" id="CHEBI:60344"/>
    </cofactor>
</comment>
<organism evidence="15 16">
    <name type="scientific">Agromyces tardus</name>
    <dbReference type="NCBI Taxonomy" id="2583849"/>
    <lineage>
        <taxon>Bacteria</taxon>
        <taxon>Bacillati</taxon>
        <taxon>Actinomycetota</taxon>
        <taxon>Actinomycetes</taxon>
        <taxon>Micrococcales</taxon>
        <taxon>Microbacteriaceae</taxon>
        <taxon>Agromyces</taxon>
    </lineage>
</organism>
<keyword evidence="11" id="KW-0479">Metal-binding</keyword>
<dbReference type="EC" id="1.14.12.17" evidence="4"/>
<dbReference type="GO" id="GO:0020037">
    <property type="term" value="F:heme binding"/>
    <property type="evidence" value="ECO:0007669"/>
    <property type="project" value="InterPro"/>
</dbReference>
<feature type="domain" description="FAD-binding FR-type" evidence="14">
    <location>
        <begin position="138"/>
        <end position="238"/>
    </location>
</feature>
<evidence type="ECO:0000313" key="15">
    <source>
        <dbReference type="EMBL" id="RNB50094.1"/>
    </source>
</evidence>
<keyword evidence="8" id="KW-0520">NAD</keyword>
<dbReference type="Gene3D" id="2.40.30.10">
    <property type="entry name" value="Translation factors"/>
    <property type="match status" value="1"/>
</dbReference>
<evidence type="ECO:0000256" key="9">
    <source>
        <dbReference type="ARBA" id="ARBA00048649"/>
    </source>
</evidence>
<proteinExistence type="inferred from homology"/>
<dbReference type="InterPro" id="IPR017938">
    <property type="entry name" value="Riboflavin_synthase-like_b-brl"/>
</dbReference>
<dbReference type="CDD" id="cd19753">
    <property type="entry name" value="Mb-like_oxidoreductase"/>
    <property type="match status" value="1"/>
</dbReference>
<comment type="cofactor">
    <cofactor evidence="2">
        <name>FAD</name>
        <dbReference type="ChEBI" id="CHEBI:57692"/>
    </cofactor>
</comment>
<evidence type="ECO:0000256" key="4">
    <source>
        <dbReference type="ARBA" id="ARBA00012229"/>
    </source>
</evidence>
<dbReference type="InterPro" id="IPR039261">
    <property type="entry name" value="FNR_nucleotide-bd"/>
</dbReference>
<reference evidence="15 16" key="1">
    <citation type="submission" date="2018-10" db="EMBL/GenBank/DDBJ databases">
        <title>Isolation, diversity and antibacterial activity of antinobacteria from the wheat rhizosphere soil.</title>
        <authorList>
            <person name="Sun T."/>
        </authorList>
    </citation>
    <scope>NUCLEOTIDE SEQUENCE [LARGE SCALE GENOMIC DNA]</scope>
    <source>
        <strain evidence="15 16">SJ-23</strain>
    </source>
</reference>
<dbReference type="SUPFAM" id="SSF46458">
    <property type="entry name" value="Globin-like"/>
    <property type="match status" value="1"/>
</dbReference>
<dbReference type="Proteomes" id="UP000275048">
    <property type="component" value="Unassembled WGS sequence"/>
</dbReference>
<dbReference type="InterPro" id="IPR001433">
    <property type="entry name" value="OxRdtase_FAD/NAD-bd"/>
</dbReference>